<dbReference type="EMBL" id="MG746602">
    <property type="protein sequence ID" value="AUO78678.1"/>
    <property type="molecule type" value="Genomic_DNA"/>
</dbReference>
<evidence type="ECO:0000313" key="1">
    <source>
        <dbReference type="EMBL" id="AUO78678.1"/>
    </source>
</evidence>
<keyword evidence="2" id="KW-1185">Reference proteome</keyword>
<evidence type="ECO:0000313" key="2">
    <source>
        <dbReference type="Proteomes" id="UP000240294"/>
    </source>
</evidence>
<gene>
    <name evidence="1" type="ORF">vBKpnF48_53</name>
</gene>
<organism evidence="1 2">
    <name type="scientific">Klebsiella phage vB_Kpn_F48</name>
    <dbReference type="NCBI Taxonomy" id="2070028"/>
    <lineage>
        <taxon>Viruses</taxon>
        <taxon>Duplodnaviria</taxon>
        <taxon>Heunggongvirae</taxon>
        <taxon>Uroviricota</taxon>
        <taxon>Caudoviricetes</taxon>
        <taxon>Marfavirus</taxon>
        <taxon>Marfavirus F48</taxon>
    </lineage>
</organism>
<sequence>MLNEIVMKIIEENRKARQAHRAKVEKRAEELNAGWCKSRFGRDGFDKVVAPTWGVDDRPHAPFDGYLWENELGEVEAYHAGSYLPYVTELDNMDKPEYTGDHGWWKLRLTQEMYDEIFDIYGIQFQIPYKRWTMEQTNTEVLMVKVRAHQDILKAIQEYSNEWFNNLFESMKQDKGEAPVGKQVVKGRVVSVKTFEDYYGIVSKMTVVLENKSTVYGTLPKCVPLDHRGEIEFSATFEQARDDKTHAFFKRPTKVKI</sequence>
<proteinExistence type="predicted"/>
<dbReference type="Proteomes" id="UP000240294">
    <property type="component" value="Genome"/>
</dbReference>
<name>A0A2I6UFC2_9CAUD</name>
<reference evidence="2" key="1">
    <citation type="submission" date="2018-01" db="EMBL/GenBank/DDBJ databases">
        <title>Direct submission.</title>
        <authorList>
            <person name="Ciacci N."/>
        </authorList>
    </citation>
    <scope>NUCLEOTIDE SEQUENCE [LARGE SCALE GENOMIC DNA]</scope>
</reference>
<protein>
    <submittedName>
        <fullName evidence="1">Uncharacterized protein</fullName>
    </submittedName>
</protein>
<accession>A0A2I6UFC2</accession>